<dbReference type="PANTHER" id="PTHR12295:SF30">
    <property type="entry name" value="PROTEIN FURRY"/>
    <property type="match status" value="1"/>
</dbReference>
<proteinExistence type="predicted"/>
<dbReference type="GO" id="GO:0030427">
    <property type="term" value="C:site of polarized growth"/>
    <property type="evidence" value="ECO:0007669"/>
    <property type="project" value="TreeGrafter"/>
</dbReference>
<reference evidence="1" key="1">
    <citation type="submission" date="2016-10" db="EMBL/GenBank/DDBJ databases">
        <authorList>
            <person name="Benchimol M."/>
            <person name="Almeida L.G."/>
            <person name="Vasconcelos A.T."/>
            <person name="Perreira-Neves A."/>
            <person name="Rosa I.A."/>
            <person name="Tasca T."/>
            <person name="Bogo M.R."/>
            <person name="de Souza W."/>
        </authorList>
    </citation>
    <scope>NUCLEOTIDE SEQUENCE [LARGE SCALE GENOMIC DNA]</scope>
    <source>
        <strain evidence="1">K</strain>
    </source>
</reference>
<gene>
    <name evidence="1" type="ORF">TRFO_06631</name>
</gene>
<keyword evidence="2" id="KW-1185">Reference proteome</keyword>
<sequence length="1878" mass="217536">MYKIFTKKSLIVFISNNKNIFLLKLGKIRRLRSFIRSLIQNLKFKCKICNFSYDMSEEMSSNNNNNSIILFDSVFRGFINSFSPIVDQNFAQFELVISSGEKSSHHLNALLETTLISFPRSHHLYSNIIETLTKFVRSNPPAIVTWLCSKFKYEVNRSQNIPPTIITISSLSFDMTNSYHYHFLRYLTLIFLSDLIYTIYREFPNRQVSKLVPCGYNLCSTAHSFSKLQNLLIETWSLIFYHFSTNSLEDITRAFDQYIDDSNSGRIFHLISRVQGNQQLADSLLYALQHAKKRKALNSEMLSHLAVLLSRLDCDEEVLNEFFKLAWEIKGQQQLKYGAIDLITSLFNRIPSQTKKQQQFYSTRVYKHVHDDRKIERSLHAFLRLIRGDISRIIDAGEGTDPLAFIDSKSDSGSESYLSIFMRTFYAKSNFGVCPELFRDVLVHLASLDISEFKNVLPKFLNCDSKDPKFLVILMTIPLINREEFETKSYCRAKKKQIAEVNKLVRESIRKRMALFEKLLKNKANVYIQDFFQIQAQLDEADHEVEEYIARNGYEQFDCRIETSKSKLVPGNSRSVNLHMLKCIPMCFTKKDFMEENLIRLILQLTVNKNQLISATAVSVYTQILLNEKVEFFVLSVLIKYIKQVPIRELRIRLIQLLFQTIMKLNATISDEMYSDLESTAIFVFMSDLPRCRALSMRMLKYLGAIGKSQAYTLLNENSDRISANINRTMLVLNIPPKPSVVNPPMGRLNYDLVCCSRYYDIWLIFYSEIINLLIDNHMVMKQLGEITSRFIHNIPLLIETKTITENVASALYLIYFNSLTVDVNFDFLFREEEEEEEEEEGGSSNRYEFPIIYEAEKLFANIIETGSYEVKRALLHTLRYLNWRIIPSVLPAAMKIDQSLYKDFSTAFSIIIQNEENFQRIIAQIFSIFLEFLSLLQDYFVRLKINNTRTIQYDYEKLKENQDVCLNYCILISAAFNNISYQLPEEQFSVSYRQILFNFLIHWAQLPDEFEKLRGYALNALIPITHAGTIFTNGFEIDLTIFDMMVQCQMSGFPVLDSLLIFHFDILINIYVKQAFLKPRRESQIFIDAILTSLEQCDSTEIFHSHVGALILLAYNCGAENIEAARIILSKLAQLFLTRSHDPQAENDSIKMVQSSTTLDYVSTLFQFATEEVIASAFEIIKESKKAIVVKTLSEYLMPWFTKIRLLPKGTYILQGVPTKFRVYTVLTFIDAMFDVTKCLNDDQLDVFADLWYVLLQSADNNVVVLLCLSELEDTTLKEKIFSELLDRDQILISKYLAKRCSFRYWYFRKTQCISSNSYHQLSLNRFDNDNYDVVLGRESNEEYEPEDNKWLLHVLTRAFIDYIDLVAPICFTLTLHYAMLFIEDARELFEALISILEIESVDEMYFWAPELSDGIMTASAVVEQMAESLRQQDQTTAIEKWTQEAIRWVVGCNDIKLAYRSLVILNGLGSTFQTEQHFESLLFEAVSYHLSCVTPDDYEDVVKFVGESFKTLNQQLNNPDIANLAFHYASAFIGCTQFENKCLEKAMPIFKTCVNDEVLKSQAVPALIDAFYPFAKTLENSKYSQEVLYEMINTVNAKELYLVAAPFLIKPLPFINLNLTYNEILAMNFTMDQVHKAFWFFHGMLKTASRPLTDSILVLSTTLLLKYGKKLNRSMLVPIYQLAIQRIAVFQSAVDFLQAVSDIDPSIASLRDESNAHSKTLSDIQNEIREISDFNAETVPFTKCKNLQQLHGMISMKNPPKIYPFSTQFEVFLGMKKEQKKFLENPPRSPQKWSSTLSLTSQIMSNKSLVIASTIQTSGMTNIKFEKLEKKPVFKKMLDLPVEEDEGNWKFVVSLCEFNELRKLDEISSRKIVNNF</sequence>
<dbReference type="EMBL" id="MLAK01000827">
    <property type="protein sequence ID" value="OHT03415.1"/>
    <property type="molecule type" value="Genomic_DNA"/>
</dbReference>
<organism evidence="1 2">
    <name type="scientific">Tritrichomonas foetus</name>
    <dbReference type="NCBI Taxonomy" id="1144522"/>
    <lineage>
        <taxon>Eukaryota</taxon>
        <taxon>Metamonada</taxon>
        <taxon>Parabasalia</taxon>
        <taxon>Tritrichomonadida</taxon>
        <taxon>Tritrichomonadidae</taxon>
        <taxon>Tritrichomonas</taxon>
    </lineage>
</organism>
<dbReference type="GO" id="GO:0005938">
    <property type="term" value="C:cell cortex"/>
    <property type="evidence" value="ECO:0007669"/>
    <property type="project" value="TreeGrafter"/>
</dbReference>
<dbReference type="PANTHER" id="PTHR12295">
    <property type="entry name" value="FURRY-RELATED"/>
    <property type="match status" value="1"/>
</dbReference>
<dbReference type="VEuPathDB" id="TrichDB:TRFO_06631"/>
<name>A0A1J4JWA5_9EUKA</name>
<dbReference type="InterPro" id="IPR039867">
    <property type="entry name" value="Furry/Tao3/Mor2"/>
</dbReference>
<dbReference type="OrthoDB" id="10532119at2759"/>
<dbReference type="RefSeq" id="XP_068356551.1">
    <property type="nucleotide sequence ID" value="XM_068493212.1"/>
</dbReference>
<dbReference type="GeneID" id="94827916"/>
<evidence type="ECO:0000313" key="1">
    <source>
        <dbReference type="EMBL" id="OHT03415.1"/>
    </source>
</evidence>
<dbReference type="GO" id="GO:0000902">
    <property type="term" value="P:cell morphogenesis"/>
    <property type="evidence" value="ECO:0007669"/>
    <property type="project" value="InterPro"/>
</dbReference>
<accession>A0A1J4JWA5</accession>
<comment type="caution">
    <text evidence="1">The sequence shown here is derived from an EMBL/GenBank/DDBJ whole genome shotgun (WGS) entry which is preliminary data.</text>
</comment>
<protein>
    <submittedName>
        <fullName evidence="1">Uncharacterized protein</fullName>
    </submittedName>
</protein>
<dbReference type="Proteomes" id="UP000179807">
    <property type="component" value="Unassembled WGS sequence"/>
</dbReference>
<evidence type="ECO:0000313" key="2">
    <source>
        <dbReference type="Proteomes" id="UP000179807"/>
    </source>
</evidence>